<proteinExistence type="predicted"/>
<feature type="region of interest" description="Disordered" evidence="2">
    <location>
        <begin position="213"/>
        <end position="232"/>
    </location>
</feature>
<dbReference type="EMBL" id="ML992507">
    <property type="protein sequence ID" value="KAF2222973.1"/>
    <property type="molecule type" value="Genomic_DNA"/>
</dbReference>
<evidence type="ECO:0000313" key="3">
    <source>
        <dbReference type="EMBL" id="KAF2222973.1"/>
    </source>
</evidence>
<reference evidence="4" key="1">
    <citation type="journal article" date="2020" name="Stud. Mycol.">
        <title>101 Dothideomycetes genomes: A test case for predicting lifestyles and emergence of pathogens.</title>
        <authorList>
            <person name="Haridas S."/>
            <person name="Albert R."/>
            <person name="Binder M."/>
            <person name="Bloem J."/>
            <person name="LaButti K."/>
            <person name="Salamov A."/>
            <person name="Andreopoulos B."/>
            <person name="Baker S."/>
            <person name="Barry K."/>
            <person name="Bills G."/>
            <person name="Bluhm B."/>
            <person name="Cannon C."/>
            <person name="Castanera R."/>
            <person name="Culley D."/>
            <person name="Daum C."/>
            <person name="Ezra D."/>
            <person name="Gonzalez J."/>
            <person name="Henrissat B."/>
            <person name="Kuo A."/>
            <person name="Liang C."/>
            <person name="Lipzen A."/>
            <person name="Lutzoni F."/>
            <person name="Magnuson J."/>
            <person name="Mondo S."/>
            <person name="Nolan M."/>
            <person name="Ohm R."/>
            <person name="Pangilinan J."/>
            <person name="Park H.-J."/>
            <person name="Ramirez L."/>
            <person name="Alfaro M."/>
            <person name="Sun H."/>
            <person name="Tritt A."/>
            <person name="Yoshinaga Y."/>
            <person name="Zwiers L.-H."/>
            <person name="Turgeon B."/>
            <person name="Goodwin S."/>
            <person name="Spatafora J."/>
            <person name="Crous P."/>
            <person name="Grigoriev I."/>
        </authorList>
    </citation>
    <scope>NUCLEOTIDE SEQUENCE [LARGE SCALE GENOMIC DNA]</scope>
    <source>
        <strain evidence="4">CECT 20119</strain>
    </source>
</reference>
<accession>A0A6A6GBP6</accession>
<organism evidence="3 4">
    <name type="scientific">Elsinoe ampelina</name>
    <dbReference type="NCBI Taxonomy" id="302913"/>
    <lineage>
        <taxon>Eukaryota</taxon>
        <taxon>Fungi</taxon>
        <taxon>Dikarya</taxon>
        <taxon>Ascomycota</taxon>
        <taxon>Pezizomycotina</taxon>
        <taxon>Dothideomycetes</taxon>
        <taxon>Dothideomycetidae</taxon>
        <taxon>Myriangiales</taxon>
        <taxon>Elsinoaceae</taxon>
        <taxon>Elsinoe</taxon>
    </lineage>
</organism>
<evidence type="ECO:0000256" key="1">
    <source>
        <dbReference type="SAM" id="Coils"/>
    </source>
</evidence>
<feature type="region of interest" description="Disordered" evidence="2">
    <location>
        <begin position="151"/>
        <end position="170"/>
    </location>
</feature>
<dbReference type="Proteomes" id="UP000799538">
    <property type="component" value="Unassembled WGS sequence"/>
</dbReference>
<keyword evidence="4" id="KW-1185">Reference proteome</keyword>
<protein>
    <submittedName>
        <fullName evidence="3">Uncharacterized protein</fullName>
    </submittedName>
</protein>
<sequence length="232" mass="26377">MCVTINWRPSCRHRVQATRPCEEGESCQQNTEVHLRAVALCHPCREASLGISEDASLNTDGEITIHHLSLPDQVIRSLLYVDENENAGNQEAANQQLMDERQNLMTRVTSAREMNEAVDAVVEREIRRQDRARRFNDFLVRFATTIRDIDTVYGDPDSPSSASSSDHESLTDAIERIQLYRLRRRQLRADMEAATRSPLLTYEEAGLLRETARQEGLCHESSSLSSDMSDEE</sequence>
<feature type="compositionally biased region" description="Low complexity" evidence="2">
    <location>
        <begin position="220"/>
        <end position="232"/>
    </location>
</feature>
<dbReference type="AlphaFoldDB" id="A0A6A6GBP6"/>
<feature type="coiled-coil region" evidence="1">
    <location>
        <begin position="87"/>
        <end position="114"/>
    </location>
</feature>
<evidence type="ECO:0000313" key="4">
    <source>
        <dbReference type="Proteomes" id="UP000799538"/>
    </source>
</evidence>
<feature type="compositionally biased region" description="Low complexity" evidence="2">
    <location>
        <begin position="155"/>
        <end position="164"/>
    </location>
</feature>
<keyword evidence="1" id="KW-0175">Coiled coil</keyword>
<evidence type="ECO:0000256" key="2">
    <source>
        <dbReference type="SAM" id="MobiDB-lite"/>
    </source>
</evidence>
<gene>
    <name evidence="3" type="ORF">BDZ85DRAFT_249932</name>
</gene>
<name>A0A6A6GBP6_9PEZI</name>